<accession>A0A0B7B9D2</accession>
<dbReference type="EMBL" id="HACG01042633">
    <property type="protein sequence ID" value="CEK89498.1"/>
    <property type="molecule type" value="Transcribed_RNA"/>
</dbReference>
<comment type="catalytic activity">
    <reaction evidence="7">
        <text>O-phospho-L-tyrosyl-[protein] + H2O = L-tyrosyl-[protein] + phosphate</text>
        <dbReference type="Rhea" id="RHEA:10684"/>
        <dbReference type="Rhea" id="RHEA-COMP:10136"/>
        <dbReference type="Rhea" id="RHEA-COMP:20101"/>
        <dbReference type="ChEBI" id="CHEBI:15377"/>
        <dbReference type="ChEBI" id="CHEBI:43474"/>
        <dbReference type="ChEBI" id="CHEBI:46858"/>
        <dbReference type="ChEBI" id="CHEBI:61978"/>
        <dbReference type="EC" id="3.1.3.48"/>
    </reaction>
</comment>
<dbReference type="AlphaFoldDB" id="A0A0B7B9D2"/>
<feature type="signal peptide" evidence="8">
    <location>
        <begin position="1"/>
        <end position="21"/>
    </location>
</feature>
<dbReference type="InterPro" id="IPR017867">
    <property type="entry name" value="Tyr_phospatase_low_mol_wt"/>
</dbReference>
<dbReference type="EMBL" id="HACG01042634">
    <property type="protein sequence ID" value="CEK89499.1"/>
    <property type="molecule type" value="Transcribed_RNA"/>
</dbReference>
<reference evidence="10" key="1">
    <citation type="submission" date="2014-12" db="EMBL/GenBank/DDBJ databases">
        <title>Insight into the proteome of Arion vulgaris.</title>
        <authorList>
            <person name="Aradska J."/>
            <person name="Bulat T."/>
            <person name="Smidak R."/>
            <person name="Sarate P."/>
            <person name="Gangsoo J."/>
            <person name="Sialana F."/>
            <person name="Bilban M."/>
            <person name="Lubec G."/>
        </authorList>
    </citation>
    <scope>NUCLEOTIDE SEQUENCE</scope>
    <source>
        <tissue evidence="10">Skin</tissue>
    </source>
</reference>
<dbReference type="GO" id="GO:0003993">
    <property type="term" value="F:acid phosphatase activity"/>
    <property type="evidence" value="ECO:0007669"/>
    <property type="project" value="UniProtKB-UniRule"/>
</dbReference>
<evidence type="ECO:0000256" key="5">
    <source>
        <dbReference type="ARBA" id="ARBA00022912"/>
    </source>
</evidence>
<keyword evidence="3 7" id="KW-0963">Cytoplasm</keyword>
<feature type="active site" description="Nucleophile" evidence="6">
    <location>
        <position position="11"/>
    </location>
</feature>
<dbReference type="InterPro" id="IPR036196">
    <property type="entry name" value="Ptyr_pPase_sf"/>
</dbReference>
<keyword evidence="5 7" id="KW-0904">Protein phosphatase</keyword>
<comment type="function">
    <text evidence="7">Acts on tyrosine phosphorylated proteins, low-MW aryl phosphates and natural and synthetic acyl phosphates.</text>
</comment>
<organism evidence="10">
    <name type="scientific">Arion vulgaris</name>
    <dbReference type="NCBI Taxonomy" id="1028688"/>
    <lineage>
        <taxon>Eukaryota</taxon>
        <taxon>Metazoa</taxon>
        <taxon>Spiralia</taxon>
        <taxon>Lophotrochozoa</taxon>
        <taxon>Mollusca</taxon>
        <taxon>Gastropoda</taxon>
        <taxon>Heterobranchia</taxon>
        <taxon>Euthyneura</taxon>
        <taxon>Panpulmonata</taxon>
        <taxon>Eupulmonata</taxon>
        <taxon>Stylommatophora</taxon>
        <taxon>Helicina</taxon>
        <taxon>Arionoidea</taxon>
        <taxon>Arionidae</taxon>
        <taxon>Arion</taxon>
    </lineage>
</organism>
<dbReference type="InterPro" id="IPR002115">
    <property type="entry name" value="Tyr_Pase_low_mol_wt_mml"/>
</dbReference>
<evidence type="ECO:0000259" key="9">
    <source>
        <dbReference type="SMART" id="SM00226"/>
    </source>
</evidence>
<evidence type="ECO:0000256" key="7">
    <source>
        <dbReference type="RuleBase" id="RU368115"/>
    </source>
</evidence>
<feature type="active site" description="Proton donor" evidence="6">
    <location>
        <position position="127"/>
    </location>
</feature>
<comment type="subcellular location">
    <subcellularLocation>
        <location evidence="1 7">Cytoplasm</location>
    </subcellularLocation>
</comment>
<dbReference type="EMBL" id="HACG01042632">
    <property type="protein sequence ID" value="CEK89497.1"/>
    <property type="molecule type" value="Transcribed_RNA"/>
</dbReference>
<dbReference type="PRINTS" id="PR00720">
    <property type="entry name" value="MAMMALPTPASE"/>
</dbReference>
<dbReference type="Gene3D" id="3.40.50.2300">
    <property type="match status" value="1"/>
</dbReference>
<evidence type="ECO:0000256" key="2">
    <source>
        <dbReference type="ARBA" id="ARBA00011063"/>
    </source>
</evidence>
<keyword evidence="8" id="KW-0732">Signal</keyword>
<feature type="active site" evidence="6">
    <location>
        <position position="17"/>
    </location>
</feature>
<protein>
    <recommendedName>
        <fullName evidence="7">Low molecular weight phosphotyrosine protein phosphatase</fullName>
        <shortName evidence="7">LMW-PTP</shortName>
        <shortName evidence="7">LMW-PTPase</shortName>
        <ecNumber evidence="7">3.1.3.2</ecNumber>
        <ecNumber evidence="7">3.1.3.48</ecNumber>
    </recommendedName>
    <alternativeName>
        <fullName evidence="7">Low molecular weight cytosolic acid phosphatase</fullName>
    </alternativeName>
</protein>
<name>A0A0B7B9D2_9EUPU</name>
<keyword evidence="4 7" id="KW-0378">Hydrolase</keyword>
<dbReference type="InterPro" id="IPR050438">
    <property type="entry name" value="LMW_PTPase"/>
</dbReference>
<evidence type="ECO:0000256" key="1">
    <source>
        <dbReference type="ARBA" id="ARBA00004496"/>
    </source>
</evidence>
<evidence type="ECO:0000256" key="4">
    <source>
        <dbReference type="ARBA" id="ARBA00022801"/>
    </source>
</evidence>
<dbReference type="PANTHER" id="PTHR11717:SF7">
    <property type="entry name" value="LOW MOLECULAR WEIGHT PHOSPHOTYROSINE PROTEIN PHOSPHATASE"/>
    <property type="match status" value="1"/>
</dbReference>
<dbReference type="GO" id="GO:0004726">
    <property type="term" value="F:non-membrane spanning protein tyrosine phosphatase activity"/>
    <property type="evidence" value="ECO:0007669"/>
    <property type="project" value="InterPro"/>
</dbReference>
<dbReference type="Pfam" id="PF01451">
    <property type="entry name" value="LMWPc"/>
    <property type="match status" value="1"/>
</dbReference>
<dbReference type="FunFam" id="3.40.50.2300:FF:000105">
    <property type="entry name" value="Low molecular weight phosphotyrosine protein"/>
    <property type="match status" value="1"/>
</dbReference>
<comment type="similarity">
    <text evidence="2 7">Belongs to the low molecular weight phosphotyrosine protein phosphatase family.</text>
</comment>
<evidence type="ECO:0000313" key="12">
    <source>
        <dbReference type="EMBL" id="CEK89499.1"/>
    </source>
</evidence>
<evidence type="ECO:0000256" key="3">
    <source>
        <dbReference type="ARBA" id="ARBA00022490"/>
    </source>
</evidence>
<evidence type="ECO:0000313" key="11">
    <source>
        <dbReference type="EMBL" id="CEK89498.1"/>
    </source>
</evidence>
<dbReference type="SUPFAM" id="SSF52788">
    <property type="entry name" value="Phosphotyrosine protein phosphatases I"/>
    <property type="match status" value="1"/>
</dbReference>
<dbReference type="CDD" id="cd16343">
    <property type="entry name" value="LMWPTP"/>
    <property type="match status" value="1"/>
</dbReference>
<feature type="domain" description="Phosphotyrosine protein phosphatase I" evidence="9">
    <location>
        <begin position="5"/>
        <end position="156"/>
    </location>
</feature>
<dbReference type="SMART" id="SM00226">
    <property type="entry name" value="LMWPc"/>
    <property type="match status" value="1"/>
</dbReference>
<dbReference type="GO" id="GO:0005737">
    <property type="term" value="C:cytoplasm"/>
    <property type="evidence" value="ECO:0007669"/>
    <property type="project" value="UniProtKB-SubCell"/>
</dbReference>
<evidence type="ECO:0000313" key="10">
    <source>
        <dbReference type="EMBL" id="CEK89497.1"/>
    </source>
</evidence>
<evidence type="ECO:0000256" key="6">
    <source>
        <dbReference type="PIRSR" id="PIRSR617867-1"/>
    </source>
</evidence>
<dbReference type="EC" id="3.1.3.2" evidence="7"/>
<feature type="chain" id="PRO_5007391484" description="Low molecular weight phosphotyrosine protein phosphatase" evidence="8">
    <location>
        <begin position="22"/>
        <end position="160"/>
    </location>
</feature>
<dbReference type="InterPro" id="IPR023485">
    <property type="entry name" value="Ptyr_pPase"/>
</dbReference>
<dbReference type="EC" id="3.1.3.48" evidence="7"/>
<proteinExistence type="inferred from homology"/>
<dbReference type="PRINTS" id="PR00719">
    <property type="entry name" value="LMWPTPASE"/>
</dbReference>
<sequence length="160" mass="18008">MATKHSVLFVCLGNICRSTMAEGVFEHLVKQRGLQDQWVIDSAGTGSWHVGYPPDERTMAVLKKKGVHGYKHSGRLITKKDFTTFEYIFGMDHENISDISELTPANSTAKVGLLGEYDPQKELIIEDPYFTYSRNKNAFNEVYEQCLRCCTAFLDSVSGS</sequence>
<evidence type="ECO:0000256" key="8">
    <source>
        <dbReference type="SAM" id="SignalP"/>
    </source>
</evidence>
<comment type="catalytic activity">
    <reaction evidence="7">
        <text>a phosphate monoester + H2O = an alcohol + phosphate</text>
        <dbReference type="Rhea" id="RHEA:15017"/>
        <dbReference type="ChEBI" id="CHEBI:15377"/>
        <dbReference type="ChEBI" id="CHEBI:30879"/>
        <dbReference type="ChEBI" id="CHEBI:43474"/>
        <dbReference type="ChEBI" id="CHEBI:67140"/>
        <dbReference type="EC" id="3.1.3.2"/>
    </reaction>
</comment>
<gene>
    <name evidence="10" type="primary">ORF171295</name>
    <name evidence="11" type="synonym">ORF171298</name>
    <name evidence="12" type="synonym">ORF171304</name>
</gene>
<dbReference type="PANTHER" id="PTHR11717">
    <property type="entry name" value="LOW MOLECULAR WEIGHT PROTEIN TYROSINE PHOSPHATASE"/>
    <property type="match status" value="1"/>
</dbReference>